<keyword evidence="5" id="KW-0539">Nucleus</keyword>
<feature type="domain" description="DNA/RNA-binding" evidence="6">
    <location>
        <begin position="235"/>
        <end position="568"/>
    </location>
</feature>
<evidence type="ECO:0000256" key="2">
    <source>
        <dbReference type="ARBA" id="ARBA00004496"/>
    </source>
</evidence>
<feature type="domain" description="PIN" evidence="8">
    <location>
        <begin position="837"/>
        <end position="1022"/>
    </location>
</feature>
<evidence type="ECO:0000259" key="8">
    <source>
        <dbReference type="Pfam" id="PF13638"/>
    </source>
</evidence>
<dbReference type="GO" id="GO:0005634">
    <property type="term" value="C:nucleus"/>
    <property type="evidence" value="ECO:0007669"/>
    <property type="project" value="UniProtKB-SubCell"/>
</dbReference>
<dbReference type="InterPro" id="IPR002716">
    <property type="entry name" value="PIN_dom"/>
</dbReference>
<dbReference type="SUPFAM" id="SSF88723">
    <property type="entry name" value="PIN domain-like"/>
    <property type="match status" value="1"/>
</dbReference>
<dbReference type="Pfam" id="PF10373">
    <property type="entry name" value="EST1_DNA_bind"/>
    <property type="match status" value="1"/>
</dbReference>
<evidence type="ECO:0000313" key="9">
    <source>
        <dbReference type="EMBL" id="KAL3313638.1"/>
    </source>
</evidence>
<organism evidence="9 10">
    <name type="scientific">Cichlidogyrus casuarinus</name>
    <dbReference type="NCBI Taxonomy" id="1844966"/>
    <lineage>
        <taxon>Eukaryota</taxon>
        <taxon>Metazoa</taxon>
        <taxon>Spiralia</taxon>
        <taxon>Lophotrochozoa</taxon>
        <taxon>Platyhelminthes</taxon>
        <taxon>Monogenea</taxon>
        <taxon>Monopisthocotylea</taxon>
        <taxon>Dactylogyridea</taxon>
        <taxon>Ancyrocephalidae</taxon>
        <taxon>Cichlidogyrus</taxon>
    </lineage>
</organism>
<dbReference type="InterPro" id="IPR045153">
    <property type="entry name" value="Est1/Ebs1-like"/>
</dbReference>
<evidence type="ECO:0000259" key="7">
    <source>
        <dbReference type="Pfam" id="PF10374"/>
    </source>
</evidence>
<evidence type="ECO:0000313" key="10">
    <source>
        <dbReference type="Proteomes" id="UP001626550"/>
    </source>
</evidence>
<evidence type="ECO:0000259" key="6">
    <source>
        <dbReference type="Pfam" id="PF10373"/>
    </source>
</evidence>
<gene>
    <name evidence="9" type="primary">SMG6</name>
    <name evidence="9" type="ORF">Ciccas_007759</name>
</gene>
<dbReference type="AlphaFoldDB" id="A0ABD2Q2L9"/>
<dbReference type="Pfam" id="PF13638">
    <property type="entry name" value="PIN_4"/>
    <property type="match status" value="1"/>
</dbReference>
<comment type="caution">
    <text evidence="9">The sequence shown here is derived from an EMBL/GenBank/DDBJ whole genome shotgun (WGS) entry which is preliminary data.</text>
</comment>
<evidence type="ECO:0000256" key="1">
    <source>
        <dbReference type="ARBA" id="ARBA00004123"/>
    </source>
</evidence>
<dbReference type="Pfam" id="PF10374">
    <property type="entry name" value="EST1"/>
    <property type="match status" value="1"/>
</dbReference>
<proteinExistence type="predicted"/>
<dbReference type="InterPro" id="IPR018834">
    <property type="entry name" value="DNA/RNA-bd_Est1-type"/>
</dbReference>
<evidence type="ECO:0000256" key="4">
    <source>
        <dbReference type="ARBA" id="ARBA00023161"/>
    </source>
</evidence>
<feature type="domain" description="Telomerase activating protein Est1-like N-terminal" evidence="7">
    <location>
        <begin position="103"/>
        <end position="224"/>
    </location>
</feature>
<keyword evidence="4" id="KW-0866">Nonsense-mediated mRNA decay</keyword>
<dbReference type="SUPFAM" id="SSF48452">
    <property type="entry name" value="TPR-like"/>
    <property type="match status" value="1"/>
</dbReference>
<dbReference type="Gene3D" id="3.40.50.1010">
    <property type="entry name" value="5'-nuclease"/>
    <property type="match status" value="1"/>
</dbReference>
<keyword evidence="3" id="KW-0963">Cytoplasm</keyword>
<dbReference type="GO" id="GO:0005737">
    <property type="term" value="C:cytoplasm"/>
    <property type="evidence" value="ECO:0007669"/>
    <property type="project" value="UniProtKB-SubCell"/>
</dbReference>
<dbReference type="Proteomes" id="UP001626550">
    <property type="component" value="Unassembled WGS sequence"/>
</dbReference>
<protein>
    <submittedName>
        <fullName evidence="9">Smg-6, nonsense mediated mRNA decay factor</fullName>
    </submittedName>
</protein>
<dbReference type="EMBL" id="JBJKFK010001239">
    <property type="protein sequence ID" value="KAL3313638.1"/>
    <property type="molecule type" value="Genomic_DNA"/>
</dbReference>
<reference evidence="9 10" key="1">
    <citation type="submission" date="2024-11" db="EMBL/GenBank/DDBJ databases">
        <title>Adaptive evolution of stress response genes in parasites aligns with host niche diversity.</title>
        <authorList>
            <person name="Hahn C."/>
            <person name="Resl P."/>
        </authorList>
    </citation>
    <scope>NUCLEOTIDE SEQUENCE [LARGE SCALE GENOMIC DNA]</scope>
    <source>
        <strain evidence="9">EGGRZ-B1_66</strain>
        <tissue evidence="9">Body</tissue>
    </source>
</reference>
<dbReference type="CDD" id="cd09885">
    <property type="entry name" value="PIN_Smg6-like"/>
    <property type="match status" value="1"/>
</dbReference>
<evidence type="ECO:0000256" key="5">
    <source>
        <dbReference type="ARBA" id="ARBA00023242"/>
    </source>
</evidence>
<dbReference type="PANTHER" id="PTHR15696:SF0">
    <property type="entry name" value="TELOMERASE-BINDING PROTEIN EST1A"/>
    <property type="match status" value="1"/>
</dbReference>
<accession>A0ABD2Q2L9</accession>
<sequence>MELENVTEDLEKSLSDSLNFLGLFSPLVPVSEAIELETLEDEVTERLSNLDLSKATNEDENWPLVRSVFMRWWCTVHRLRTMLLNGYQRVILADLEFCNAAQVEHGLWKCVFYSVVELLRSWIVNPLETGLICPNWQQSTITSLCETLSIFIREICLTDIIKPGQTFLHRLLLAIQQNSHVHLGLVFNTARPPPETNSRIRKLVYISAQKLLLSLGDLARYQQVILGAKSFGKSRACYQKAQLLVPKNGRCYNQLAVLALYTVSPSFCKSEAKHRYFDAMLYFMRSLGASNSFNTATQSLAVLFNELSQRMGKMVQEHCANHNRISITGATDKSSDTDRGLAHFDSGNRRVEVWYHPIDGAVTIVKGNRQLHIEARKAIIPKIKQQECSSDENEDTQEDATEYANVPLVELNRKFALFFITAHGKLFTKIGMENFPEVASLALQSLSGLLVQTPCPMSAERLCQILLVNMFNVDRAASLTTSRRQQDKTFLAPAQRFDAETLRSVHHDHASRLALDTMAIVARRASKLMQEAISNNTKQLPKDLSILLPMLRLWTEWMILHPEHWSPPPNHRDPTLLPCLDDWALVADLCSCCVRLRNMIFGQDKQHLPEYEEEDLTTGLVLHESALTCDPDKEIFPKLEDVELDESKVTFPLVIDDEEIAARKVMAKQCKTFNYAHLEEEVWVSGFKPMLDMQPKRYRFCGPWEPDLIADYVRLESLIQFGDYLCGIESPVLNYDVASKCYTSVVEKEMSERKQDTVPAPVTTDAEFVPDLSRAQEKVETSADPEVQKLFEQRAQLQRRVMEEERLKAWRKFVIREAAADGRIGVEIEVHPVYILPDTNCYIDWLEGIATLAQPESNYTVLVPIVVLNELEKLANPKMHRGRKPLANEPVKVQLFTVNSSDEEDVDESGGITHSGLIKGRARAAIDWLELEFEARNPRIKALTTQGNMMDSISYRSEIQQQTFGPSVVNDDIILSCCRHFCQDAYNVDPNGNKPLALRREIVLLTSDRNLRIKALNINIPAPRLFSFISWTRLPSVTLNRSGRSQHFPSLADTN</sequence>
<dbReference type="Gene3D" id="1.25.40.10">
    <property type="entry name" value="Tetratricopeptide repeat domain"/>
    <property type="match status" value="1"/>
</dbReference>
<dbReference type="InterPro" id="IPR029060">
    <property type="entry name" value="PIN-like_dom_sf"/>
</dbReference>
<dbReference type="GO" id="GO:0000184">
    <property type="term" value="P:nuclear-transcribed mRNA catabolic process, nonsense-mediated decay"/>
    <property type="evidence" value="ECO:0007669"/>
    <property type="project" value="UniProtKB-KW"/>
</dbReference>
<dbReference type="InterPro" id="IPR011990">
    <property type="entry name" value="TPR-like_helical_dom_sf"/>
</dbReference>
<keyword evidence="10" id="KW-1185">Reference proteome</keyword>
<evidence type="ECO:0000256" key="3">
    <source>
        <dbReference type="ARBA" id="ARBA00022490"/>
    </source>
</evidence>
<comment type="subcellular location">
    <subcellularLocation>
        <location evidence="2">Cytoplasm</location>
    </subcellularLocation>
    <subcellularLocation>
        <location evidence="1">Nucleus</location>
    </subcellularLocation>
</comment>
<dbReference type="InterPro" id="IPR019458">
    <property type="entry name" value="Est1-like_N"/>
</dbReference>
<dbReference type="PANTHER" id="PTHR15696">
    <property type="entry name" value="SMG-7 SUPPRESSOR WITH MORPHOLOGICAL EFFECT ON GENITALIA PROTEIN 7"/>
    <property type="match status" value="1"/>
</dbReference>
<name>A0ABD2Q2L9_9PLAT</name>